<protein>
    <recommendedName>
        <fullName evidence="4">ParB/Sulfiredoxin domain-containing protein</fullName>
    </recommendedName>
</protein>
<sequence length="285" mass="31715">MTEKNNQTMELHPLCTYFPRMSDAEFDSLKDNLLNNGQTHPIYSLDGMILDGGNRYRALCELGIAPVIIEYTGSNPTQFILSSNLHRRHLTQGQSAAIVSASQSWVNAQAAGNPQLRDAAQLDTATARAKQSGVGHRTQQLADKLVKEAPAELVKEVIDGKKSLNKAIKEITPPKFVVPKPEPVQAVEQEAEEDHEAQLSGIIDEQQGAIKALEADNDVMLKVFESDDRVLASIEEVKKLTELNRVLNERINALMDEKNEAVKTAEHWKDQFLKLEAELKELQNI</sequence>
<keyword evidence="1" id="KW-0175">Coiled coil</keyword>
<evidence type="ECO:0008006" key="4">
    <source>
        <dbReference type="Google" id="ProtNLM"/>
    </source>
</evidence>
<accession>G3IZJ0</accession>
<name>G3IZJ0_METTV</name>
<dbReference type="STRING" id="697282.Mettu_3495"/>
<dbReference type="OrthoDB" id="9800596at2"/>
<gene>
    <name evidence="2" type="ORF">Mettu_3495</name>
</gene>
<dbReference type="RefSeq" id="WP_006892653.1">
    <property type="nucleotide sequence ID" value="NZ_JH109153.1"/>
</dbReference>
<evidence type="ECO:0000313" key="2">
    <source>
        <dbReference type="EMBL" id="EGW20362.1"/>
    </source>
</evidence>
<dbReference type="eggNOG" id="COG1475">
    <property type="taxonomic scope" value="Bacteria"/>
</dbReference>
<reference evidence="2 3" key="1">
    <citation type="submission" date="2011-06" db="EMBL/GenBank/DDBJ databases">
        <title>Genomic sequence of Methylobacter tundripaludum SV96.</title>
        <authorList>
            <consortium name="US DOE Joint Genome Institute"/>
            <person name="Lucas S."/>
            <person name="Han J."/>
            <person name="Lapidus A."/>
            <person name="Cheng J.-F."/>
            <person name="Goodwin L."/>
            <person name="Pitluck S."/>
            <person name="Held B."/>
            <person name="Detter J.C."/>
            <person name="Han C."/>
            <person name="Tapia R."/>
            <person name="Land M."/>
            <person name="Hauser L."/>
            <person name="Kyrpides N."/>
            <person name="Ivanova N."/>
            <person name="Ovchinnikova G."/>
            <person name="Pagani I."/>
            <person name="Klotz M.G."/>
            <person name="Dispirito A.A."/>
            <person name="Murrell J.C."/>
            <person name="Dunfield P."/>
            <person name="Kalyuzhnaya M.G."/>
            <person name="Svenning M."/>
            <person name="Trotsenko Y.A."/>
            <person name="Stein L.Y."/>
            <person name="Woyke T."/>
        </authorList>
    </citation>
    <scope>NUCLEOTIDE SEQUENCE [LARGE SCALE GENOMIC DNA]</scope>
    <source>
        <strain evidence="3">ATCC BAA-1195 / DSM 17260 / SV96</strain>
    </source>
</reference>
<dbReference type="HOGENOM" id="CLU_975960_0_0_6"/>
<dbReference type="SUPFAM" id="SSF110849">
    <property type="entry name" value="ParB/Sulfiredoxin"/>
    <property type="match status" value="1"/>
</dbReference>
<dbReference type="AlphaFoldDB" id="G3IZJ0"/>
<dbReference type="InterPro" id="IPR036086">
    <property type="entry name" value="ParB/Sulfiredoxin_sf"/>
</dbReference>
<feature type="coiled-coil region" evidence="1">
    <location>
        <begin position="237"/>
        <end position="285"/>
    </location>
</feature>
<organism evidence="2 3">
    <name type="scientific">Methylobacter tundripaludum (strain ATCC BAA-1195 / DSM 17260 / SV96)</name>
    <dbReference type="NCBI Taxonomy" id="697282"/>
    <lineage>
        <taxon>Bacteria</taxon>
        <taxon>Pseudomonadati</taxon>
        <taxon>Pseudomonadota</taxon>
        <taxon>Gammaproteobacteria</taxon>
        <taxon>Methylococcales</taxon>
        <taxon>Methylococcaceae</taxon>
        <taxon>Methylobacter</taxon>
    </lineage>
</organism>
<proteinExistence type="predicted"/>
<keyword evidence="3" id="KW-1185">Reference proteome</keyword>
<evidence type="ECO:0000313" key="3">
    <source>
        <dbReference type="Proteomes" id="UP000004664"/>
    </source>
</evidence>
<dbReference type="EMBL" id="JH109153">
    <property type="protein sequence ID" value="EGW20362.1"/>
    <property type="molecule type" value="Genomic_DNA"/>
</dbReference>
<evidence type="ECO:0000256" key="1">
    <source>
        <dbReference type="SAM" id="Coils"/>
    </source>
</evidence>
<dbReference type="Proteomes" id="UP000004664">
    <property type="component" value="Unassembled WGS sequence"/>
</dbReference>